<feature type="transmembrane region" description="Helical" evidence="7">
    <location>
        <begin position="48"/>
        <end position="75"/>
    </location>
</feature>
<evidence type="ECO:0008006" key="10">
    <source>
        <dbReference type="Google" id="ProtNLM"/>
    </source>
</evidence>
<keyword evidence="5 7" id="KW-0472">Membrane</keyword>
<dbReference type="KEGG" id="pbs:Plabr_2238"/>
<dbReference type="AlphaFoldDB" id="F0SKY7"/>
<feature type="transmembrane region" description="Helical" evidence="7">
    <location>
        <begin position="253"/>
        <end position="276"/>
    </location>
</feature>
<evidence type="ECO:0000256" key="3">
    <source>
        <dbReference type="ARBA" id="ARBA00022692"/>
    </source>
</evidence>
<keyword evidence="3 7" id="KW-0812">Transmembrane</keyword>
<evidence type="ECO:0000313" key="8">
    <source>
        <dbReference type="EMBL" id="ADY59840.1"/>
    </source>
</evidence>
<feature type="compositionally biased region" description="Pro residues" evidence="6">
    <location>
        <begin position="391"/>
        <end position="401"/>
    </location>
</feature>
<dbReference type="eggNOG" id="COG0392">
    <property type="taxonomic scope" value="Bacteria"/>
</dbReference>
<protein>
    <recommendedName>
        <fullName evidence="10">Lysylphosphatidylglycerol synthetase/UPF0104</fullName>
    </recommendedName>
</protein>
<dbReference type="GO" id="GO:0005886">
    <property type="term" value="C:plasma membrane"/>
    <property type="evidence" value="ECO:0007669"/>
    <property type="project" value="UniProtKB-SubCell"/>
</dbReference>
<keyword evidence="2" id="KW-1003">Cell membrane</keyword>
<sequence>MTSESGSLSVTRSLWKPVLKWTLFLVVLIFVVRYGYRQMQQVDFSELTFSPGWLALAIGVYFLGWVPAATVWYWLLHLAGQPVRFYPALRAHFCGHLGKYVPGKAVALVIRAGMVKPFGVSAALAGLLATVETLLTMATGLLIFTTLLPLVARLAVEDSLAEKLPWLERFGQLSFQTQISISAGLLIAAVLAAPLASKALTWLVGKLAKKSGLSTAVETTGETVAGPMKEEAGSETRLPAARMTGVRLTGGRLIVSGLIVAFGWIVNGACLGAILQSLGVQPASGLDLLLWIAAVSGATSIGFLVLFAPGGLGVREALLVTILQISPQIDAGTATIAAVLLRIVSFSSEVIFAALLAAWKPRGAETTLSPDSSAAPDADGSTSSPQAIPSSAPPPAFDSAD</sequence>
<dbReference type="HOGENOM" id="CLU_686743_0_0_0"/>
<evidence type="ECO:0000256" key="5">
    <source>
        <dbReference type="ARBA" id="ARBA00023136"/>
    </source>
</evidence>
<dbReference type="Pfam" id="PF03706">
    <property type="entry name" value="LPG_synthase_TM"/>
    <property type="match status" value="1"/>
</dbReference>
<dbReference type="Proteomes" id="UP000006860">
    <property type="component" value="Chromosome"/>
</dbReference>
<proteinExistence type="predicted"/>
<feature type="transmembrane region" description="Helical" evidence="7">
    <location>
        <begin position="288"/>
        <end position="314"/>
    </location>
</feature>
<name>F0SKY7_RUBBR</name>
<feature type="region of interest" description="Disordered" evidence="6">
    <location>
        <begin position="364"/>
        <end position="401"/>
    </location>
</feature>
<dbReference type="RefSeq" id="WP_013628564.1">
    <property type="nucleotide sequence ID" value="NC_015174.1"/>
</dbReference>
<gene>
    <name evidence="8" type="ordered locus">Plabr_2238</name>
</gene>
<evidence type="ECO:0000256" key="4">
    <source>
        <dbReference type="ARBA" id="ARBA00022989"/>
    </source>
</evidence>
<evidence type="ECO:0000256" key="6">
    <source>
        <dbReference type="SAM" id="MobiDB-lite"/>
    </source>
</evidence>
<feature type="compositionally biased region" description="Low complexity" evidence="6">
    <location>
        <begin position="381"/>
        <end position="390"/>
    </location>
</feature>
<dbReference type="OrthoDB" id="256291at2"/>
<dbReference type="InterPro" id="IPR022791">
    <property type="entry name" value="L-PG_synthase/AglD"/>
</dbReference>
<evidence type="ECO:0000256" key="1">
    <source>
        <dbReference type="ARBA" id="ARBA00004651"/>
    </source>
</evidence>
<evidence type="ECO:0000256" key="7">
    <source>
        <dbReference type="SAM" id="Phobius"/>
    </source>
</evidence>
<feature type="transmembrane region" description="Helical" evidence="7">
    <location>
        <begin position="18"/>
        <end position="36"/>
    </location>
</feature>
<dbReference type="STRING" id="756272.Plabr_2238"/>
<feature type="transmembrane region" description="Helical" evidence="7">
    <location>
        <begin position="177"/>
        <end position="196"/>
    </location>
</feature>
<keyword evidence="9" id="KW-1185">Reference proteome</keyword>
<comment type="subcellular location">
    <subcellularLocation>
        <location evidence="1">Cell membrane</location>
        <topology evidence="1">Multi-pass membrane protein</topology>
    </subcellularLocation>
</comment>
<evidence type="ECO:0000313" key="9">
    <source>
        <dbReference type="Proteomes" id="UP000006860"/>
    </source>
</evidence>
<feature type="transmembrane region" description="Helical" evidence="7">
    <location>
        <begin position="134"/>
        <end position="156"/>
    </location>
</feature>
<keyword evidence="4 7" id="KW-1133">Transmembrane helix</keyword>
<organism evidence="8 9">
    <name type="scientific">Rubinisphaera brasiliensis (strain ATCC 49424 / DSM 5305 / JCM 21570 / IAM 15109 / NBRC 103401 / IFAM 1448)</name>
    <name type="common">Planctomyces brasiliensis</name>
    <dbReference type="NCBI Taxonomy" id="756272"/>
    <lineage>
        <taxon>Bacteria</taxon>
        <taxon>Pseudomonadati</taxon>
        <taxon>Planctomycetota</taxon>
        <taxon>Planctomycetia</taxon>
        <taxon>Planctomycetales</taxon>
        <taxon>Planctomycetaceae</taxon>
        <taxon>Rubinisphaera</taxon>
    </lineage>
</organism>
<accession>F0SKY7</accession>
<reference evidence="9" key="1">
    <citation type="submission" date="2011-02" db="EMBL/GenBank/DDBJ databases">
        <title>The complete genome of Planctomyces brasiliensis DSM 5305.</title>
        <authorList>
            <person name="Lucas S."/>
            <person name="Copeland A."/>
            <person name="Lapidus A."/>
            <person name="Bruce D."/>
            <person name="Goodwin L."/>
            <person name="Pitluck S."/>
            <person name="Kyrpides N."/>
            <person name="Mavromatis K."/>
            <person name="Pagani I."/>
            <person name="Ivanova N."/>
            <person name="Ovchinnikova G."/>
            <person name="Lu M."/>
            <person name="Detter J.C."/>
            <person name="Han C."/>
            <person name="Land M."/>
            <person name="Hauser L."/>
            <person name="Markowitz V."/>
            <person name="Cheng J.-F."/>
            <person name="Hugenholtz P."/>
            <person name="Woyke T."/>
            <person name="Wu D."/>
            <person name="Tindall B."/>
            <person name="Pomrenke H.G."/>
            <person name="Brambilla E."/>
            <person name="Klenk H.-P."/>
            <person name="Eisen J.A."/>
        </authorList>
    </citation>
    <scope>NUCLEOTIDE SEQUENCE [LARGE SCALE GENOMIC DNA]</scope>
    <source>
        <strain evidence="9">ATCC 49424 / DSM 5305 / JCM 21570 / NBRC 103401 / IFAM 1448</strain>
    </source>
</reference>
<dbReference type="EMBL" id="CP002546">
    <property type="protein sequence ID" value="ADY59840.1"/>
    <property type="molecule type" value="Genomic_DNA"/>
</dbReference>
<evidence type="ECO:0000256" key="2">
    <source>
        <dbReference type="ARBA" id="ARBA00022475"/>
    </source>
</evidence>